<name>A0A371CKG3_9APHY</name>
<feature type="compositionally biased region" description="Acidic residues" evidence="2">
    <location>
        <begin position="439"/>
        <end position="452"/>
    </location>
</feature>
<feature type="region of interest" description="Disordered" evidence="2">
    <location>
        <begin position="1055"/>
        <end position="1081"/>
    </location>
</feature>
<feature type="compositionally biased region" description="Polar residues" evidence="2">
    <location>
        <begin position="562"/>
        <end position="574"/>
    </location>
</feature>
<dbReference type="Proteomes" id="UP000256964">
    <property type="component" value="Unassembled WGS sequence"/>
</dbReference>
<feature type="region of interest" description="Disordered" evidence="2">
    <location>
        <begin position="103"/>
        <end position="148"/>
    </location>
</feature>
<dbReference type="PANTHER" id="PTHR28190:SF1">
    <property type="entry name" value="NUCLEAR MIGRATION PROTEIN NUM1"/>
    <property type="match status" value="1"/>
</dbReference>
<dbReference type="PROSITE" id="PS50003">
    <property type="entry name" value="PH_DOMAIN"/>
    <property type="match status" value="1"/>
</dbReference>
<feature type="compositionally biased region" description="Polar residues" evidence="2">
    <location>
        <begin position="1476"/>
        <end position="1503"/>
    </location>
</feature>
<feature type="compositionally biased region" description="Pro residues" evidence="2">
    <location>
        <begin position="980"/>
        <end position="992"/>
    </location>
</feature>
<dbReference type="InterPro" id="IPR001849">
    <property type="entry name" value="PH_domain"/>
</dbReference>
<feature type="compositionally biased region" description="Polar residues" evidence="2">
    <location>
        <begin position="864"/>
        <end position="880"/>
    </location>
</feature>
<accession>A0A371CKG3</accession>
<dbReference type="OrthoDB" id="2149224at2759"/>
<feature type="region of interest" description="Disordered" evidence="2">
    <location>
        <begin position="1571"/>
        <end position="1595"/>
    </location>
</feature>
<evidence type="ECO:0000313" key="5">
    <source>
        <dbReference type="Proteomes" id="UP000256964"/>
    </source>
</evidence>
<keyword evidence="1" id="KW-0175">Coiled coil</keyword>
<feature type="region of interest" description="Disordered" evidence="2">
    <location>
        <begin position="955"/>
        <end position="996"/>
    </location>
</feature>
<feature type="region of interest" description="Disordered" evidence="2">
    <location>
        <begin position="1119"/>
        <end position="1233"/>
    </location>
</feature>
<feature type="coiled-coil region" evidence="1">
    <location>
        <begin position="396"/>
        <end position="423"/>
    </location>
</feature>
<feature type="compositionally biased region" description="Polar residues" evidence="2">
    <location>
        <begin position="1455"/>
        <end position="1465"/>
    </location>
</feature>
<dbReference type="CDD" id="cd13365">
    <property type="entry name" value="PH_PLC_plant-like"/>
    <property type="match status" value="1"/>
</dbReference>
<dbReference type="SMART" id="SM00233">
    <property type="entry name" value="PH"/>
    <property type="match status" value="1"/>
</dbReference>
<feature type="compositionally biased region" description="Low complexity" evidence="2">
    <location>
        <begin position="1214"/>
        <end position="1233"/>
    </location>
</feature>
<protein>
    <recommendedName>
        <fullName evidence="3">PH domain-containing protein</fullName>
    </recommendedName>
</protein>
<evidence type="ECO:0000256" key="1">
    <source>
        <dbReference type="SAM" id="Coils"/>
    </source>
</evidence>
<gene>
    <name evidence="4" type="ORF">OH76DRAFT_1412714</name>
</gene>
<dbReference type="Gene3D" id="2.30.29.30">
    <property type="entry name" value="Pleckstrin-homology domain (PH domain)/Phosphotyrosine-binding domain (PTB)"/>
    <property type="match status" value="1"/>
</dbReference>
<dbReference type="GO" id="GO:0032065">
    <property type="term" value="P:maintenance of protein location in cell cortex"/>
    <property type="evidence" value="ECO:0007669"/>
    <property type="project" value="InterPro"/>
</dbReference>
<feature type="compositionally biased region" description="Pro residues" evidence="2">
    <location>
        <begin position="955"/>
        <end position="964"/>
    </location>
</feature>
<dbReference type="PANTHER" id="PTHR28190">
    <property type="entry name" value="NUCLEAR MIGRATION PROTEIN NUM1"/>
    <property type="match status" value="1"/>
</dbReference>
<feature type="region of interest" description="Disordered" evidence="2">
    <location>
        <begin position="562"/>
        <end position="604"/>
    </location>
</feature>
<feature type="domain" description="PH" evidence="3">
    <location>
        <begin position="1306"/>
        <end position="1417"/>
    </location>
</feature>
<feature type="compositionally biased region" description="Low complexity" evidence="2">
    <location>
        <begin position="881"/>
        <end position="902"/>
    </location>
</feature>
<dbReference type="Gene3D" id="1.10.287.1490">
    <property type="match status" value="1"/>
</dbReference>
<dbReference type="STRING" id="139420.A0A371CKG3"/>
<reference evidence="4 5" key="1">
    <citation type="journal article" date="2018" name="Biotechnol. Biofuels">
        <title>Integrative visual omics of the white-rot fungus Polyporus brumalis exposes the biotechnological potential of its oxidative enzymes for delignifying raw plant biomass.</title>
        <authorList>
            <person name="Miyauchi S."/>
            <person name="Rancon A."/>
            <person name="Drula E."/>
            <person name="Hage H."/>
            <person name="Chaduli D."/>
            <person name="Favel A."/>
            <person name="Grisel S."/>
            <person name="Henrissat B."/>
            <person name="Herpoel-Gimbert I."/>
            <person name="Ruiz-Duenas F.J."/>
            <person name="Chevret D."/>
            <person name="Hainaut M."/>
            <person name="Lin J."/>
            <person name="Wang M."/>
            <person name="Pangilinan J."/>
            <person name="Lipzen A."/>
            <person name="Lesage-Meessen L."/>
            <person name="Navarro D."/>
            <person name="Riley R."/>
            <person name="Grigoriev I.V."/>
            <person name="Zhou S."/>
            <person name="Raouche S."/>
            <person name="Rosso M.N."/>
        </authorList>
    </citation>
    <scope>NUCLEOTIDE SEQUENCE [LARGE SCALE GENOMIC DNA]</scope>
    <source>
        <strain evidence="4 5">BRFM 1820</strain>
    </source>
</reference>
<feature type="compositionally biased region" description="Basic residues" evidence="2">
    <location>
        <begin position="457"/>
        <end position="473"/>
    </location>
</feature>
<dbReference type="InterPro" id="IPR011993">
    <property type="entry name" value="PH-like_dom_sf"/>
</dbReference>
<feature type="region of interest" description="Disordered" evidence="2">
    <location>
        <begin position="436"/>
        <end position="547"/>
    </location>
</feature>
<evidence type="ECO:0000256" key="2">
    <source>
        <dbReference type="SAM" id="MobiDB-lite"/>
    </source>
</evidence>
<dbReference type="InterPro" id="IPR024774">
    <property type="entry name" value="PH_dom-Mcp5-type"/>
</dbReference>
<feature type="compositionally biased region" description="Basic and acidic residues" evidence="2">
    <location>
        <begin position="118"/>
        <end position="130"/>
    </location>
</feature>
<feature type="region of interest" description="Disordered" evidence="2">
    <location>
        <begin position="1614"/>
        <end position="1650"/>
    </location>
</feature>
<feature type="compositionally biased region" description="Polar residues" evidence="2">
    <location>
        <begin position="1203"/>
        <end position="1213"/>
    </location>
</feature>
<dbReference type="Pfam" id="PF12814">
    <property type="entry name" value="Mcp5_PH"/>
    <property type="match status" value="1"/>
</dbReference>
<feature type="compositionally biased region" description="Polar residues" evidence="2">
    <location>
        <begin position="532"/>
        <end position="544"/>
    </location>
</feature>
<dbReference type="EMBL" id="KZ857538">
    <property type="protein sequence ID" value="RDX40760.1"/>
    <property type="molecule type" value="Genomic_DNA"/>
</dbReference>
<feature type="compositionally biased region" description="Pro residues" evidence="2">
    <location>
        <begin position="1135"/>
        <end position="1156"/>
    </location>
</feature>
<dbReference type="GO" id="GO:0015631">
    <property type="term" value="F:tubulin binding"/>
    <property type="evidence" value="ECO:0007669"/>
    <property type="project" value="TreeGrafter"/>
</dbReference>
<feature type="compositionally biased region" description="Polar residues" evidence="2">
    <location>
        <begin position="1249"/>
        <end position="1264"/>
    </location>
</feature>
<sequence>MATFSDGGDVAAMADNDTQDNMQFLLQTLLDNKEKQLQSAATLGHQLLAQRTELQDKIRQMQELELENSGVDESFDGSVRDKYRELVDSIKAWDAENEQLTSVFGSKPTNGVHAPASRHAEPSRNDERSKGGAGPSAAQSSRRAKNAAHRADDVEFAFEIGSGLLTEVRRLQSLLGERDKAIADMKEEKDDLEKSLENLRQTLREQEQSADKFKEENWNLEITLQELRTQMADTQATVQRLEGENKRLTRQLTTLRETADQHKNEAERQQTAFEELKAKHETDVAQARKHAASLQRDKSDLQQALDSMKAEAAKANRRLPRFGSPLTPNGLSASGAVTPADHDDDDVFSVAGASTHTRKKLDNSGLFPEGFEFGDESPDPSPSRPFLAPNHPTNEIEALQQRLAHAQRQINTLKSTLQREKELRIDYRRKLEASPGFAIEEEEDEAAEEEGEAAPKPRARLTPYRRGRGRGRGRGGLTLIQRLGMAAHSPASEYNDDFEPDSSPAPSVPPIPAEFRPDAGLGDEEEELDLQASPSPAIKSNRTSVDGMDPEFANVLRRTASAGSISNVSPSPLRQSVLARTQRGGTLPRTRRGGGAAYQEARPPSLVGAPEALSAEFFGLMDPEPISPLAEDLRQELATIETVEFGVQTDFEEPPPPPPPVIQVIPPATSDMAIQVEPEPELAVSTSEVSLQTEAEIVPSRSDAEIQAEVEQPVIPTATFSTVEVQTLAPSVSNAEMQTAPALVHADVQTQAAESSISPAAAFAQEVRTADISRSSSQDSGETTILANRPFLLAAEDAALLDEDYDDGATETGSLMGETTQTEDFTDARSVPMTPTDSASDYHSIMTVSDADFSDSGSDDESIKASQLQRSENVSAMSSTASLPQSSPVAPVPVAAPAKPQPTYASVEIETDPIPEPPPVETVDEGIQAEPEPEPEPEPVAQAELVVVPEPLVVPEPASVPVPEPKPETKEMSIQTDEWVPPPPPAPAPAPATIPTAPSTSIPAVVPVPISTPASSNASSTASAAAAAVAAATSLPTVFRVASSAQQFQFIPPSSAGPTAATATTPSVPSPVATPSPNTTIRDANATFIARPRTSHSDRRQSIESTLSSIMDDVINRSRTPSVLPNIDKSRPPMMVLPPPPRQPPPPNSMLPPPFIPEKRMSHDMPPPRPSSPPPPELIHRATTPSLNVPRGTIGRAHGASMPPSQQGLRQLPSTSSFRSAANAANRAPLSSSSALSFTLRDRERRELSSASLHSGSQRSSISSDPHFESHMRRQSALDPMTVQERAGQTAGPGTTDPNVIHAITQTMIGEFLYKYTRKAIGKGHGERRHKRFFWVHPYTRTLYWSSADPGSSNVTESSAKSAYIESVRAVMDPNPMPPGIYQYSVIVSTPQREMKFTAPTKERHDIWYNALQYLLSRPGNSHIVGASNGNGGPAPMSPMSVNGELPADDYPPNAMSSPESQRSARTGRTGRTGISGDTFNTTPRGQRSRSQISLGGSMSKRSGTPAAEYLRWSEGPSSPTKEYEHIPGGENSEDLDFELHDETLSDEGFEGLENVRACCDGRHTVGRSGKIEHHHHHHDHDNQPPERAPSRARGHLLDPNAMDMQRPVSPAWSFRSRAGSSTSHDGAGFFSRFGTRRSTKTVSAAGHDS</sequence>
<feature type="region of interest" description="Disordered" evidence="2">
    <location>
        <begin position="1247"/>
        <end position="1274"/>
    </location>
</feature>
<feature type="compositionally biased region" description="Low complexity" evidence="2">
    <location>
        <begin position="1055"/>
        <end position="1067"/>
    </location>
</feature>
<evidence type="ECO:0000313" key="4">
    <source>
        <dbReference type="EMBL" id="RDX40760.1"/>
    </source>
</evidence>
<dbReference type="GO" id="GO:0005543">
    <property type="term" value="F:phospholipid binding"/>
    <property type="evidence" value="ECO:0007669"/>
    <property type="project" value="InterPro"/>
</dbReference>
<proteinExistence type="predicted"/>
<feature type="compositionally biased region" description="Polar residues" evidence="2">
    <location>
        <begin position="811"/>
        <end position="823"/>
    </location>
</feature>
<keyword evidence="5" id="KW-1185">Reference proteome</keyword>
<dbReference type="GO" id="GO:0005739">
    <property type="term" value="C:mitochondrion"/>
    <property type="evidence" value="ECO:0007669"/>
    <property type="project" value="TreeGrafter"/>
</dbReference>
<evidence type="ECO:0000259" key="3">
    <source>
        <dbReference type="PROSITE" id="PS50003"/>
    </source>
</evidence>
<feature type="compositionally biased region" description="Pro residues" evidence="2">
    <location>
        <begin position="1165"/>
        <end position="1177"/>
    </location>
</feature>
<feature type="coiled-coil region" evidence="1">
    <location>
        <begin position="171"/>
        <end position="318"/>
    </location>
</feature>
<feature type="region of interest" description="Disordered" evidence="2">
    <location>
        <begin position="1425"/>
        <end position="1535"/>
    </location>
</feature>
<organism evidence="4 5">
    <name type="scientific">Lentinus brumalis</name>
    <dbReference type="NCBI Taxonomy" id="2498619"/>
    <lineage>
        <taxon>Eukaryota</taxon>
        <taxon>Fungi</taxon>
        <taxon>Dikarya</taxon>
        <taxon>Basidiomycota</taxon>
        <taxon>Agaricomycotina</taxon>
        <taxon>Agaricomycetes</taxon>
        <taxon>Polyporales</taxon>
        <taxon>Polyporaceae</taxon>
        <taxon>Lentinus</taxon>
    </lineage>
</organism>
<dbReference type="GO" id="GO:0000226">
    <property type="term" value="P:microtubule cytoskeleton organization"/>
    <property type="evidence" value="ECO:0007669"/>
    <property type="project" value="TreeGrafter"/>
</dbReference>
<dbReference type="SUPFAM" id="SSF50729">
    <property type="entry name" value="PH domain-like"/>
    <property type="match status" value="1"/>
</dbReference>
<dbReference type="GO" id="GO:0005938">
    <property type="term" value="C:cell cortex"/>
    <property type="evidence" value="ECO:0007669"/>
    <property type="project" value="InterPro"/>
</dbReference>
<dbReference type="InterPro" id="IPR053005">
    <property type="entry name" value="Nuclear_Pos-Cytoskel_Interact"/>
</dbReference>
<feature type="region of interest" description="Disordered" evidence="2">
    <location>
        <begin position="806"/>
        <end position="943"/>
    </location>
</feature>